<dbReference type="InterPro" id="IPR036755">
    <property type="entry name" value="SRS_dom_sf"/>
</dbReference>
<reference evidence="2 3" key="1">
    <citation type="submission" date="2017-09" db="EMBL/GenBank/DDBJ databases">
        <title>Genome sequencing of Besnoitia besnoiti strain Bb-Ger1.</title>
        <authorList>
            <person name="Schares G."/>
            <person name="Venepally P."/>
            <person name="Lorenzi H.A."/>
        </authorList>
    </citation>
    <scope>NUCLEOTIDE SEQUENCE [LARGE SCALE GENOMIC DNA]</scope>
    <source>
        <strain evidence="2 3">Bb-Ger1</strain>
    </source>
</reference>
<sequence length="377" mass="40457">MVPVATARGSSAQTVILAMQERQGRKGRLPPRLRLPLLASIATIVIVSGFSSLYGVRAQQQQQQAVTPACSVTAPETACTCYEPTGTAGKSDRSAALSKEINLLKVKCGVGLQFAPTRGNKDMMVCSEQSTNLKDCDLNINDLLGGKSSDVKWEKCTENAREVEECKTLTIPQANLPFVDKSFAVGCTDKTTGEQKLCRIPVTIHARASETNGRTVTCAYGAGSNESRQVVTLNPSKNSFTLVCGEKGTVLPTNYDTKFCSSDPDGTNTTCDGDYQSILPGFENGWWKKEEPTSTNSFTLSIPVEKFPTEQAKMVVACQQTTPKPSSITVKDEKATSSVCRVDVTIEAGSPASFSVGSWQMSSLLAFVVTFVLARGM</sequence>
<dbReference type="OrthoDB" id="329695at2759"/>
<evidence type="ECO:0000313" key="3">
    <source>
        <dbReference type="Proteomes" id="UP000224006"/>
    </source>
</evidence>
<feature type="domain" description="SRS" evidence="1">
    <location>
        <begin position="215"/>
        <end position="346"/>
    </location>
</feature>
<dbReference type="Proteomes" id="UP000224006">
    <property type="component" value="Chromosome IV"/>
</dbReference>
<dbReference type="SUPFAM" id="SSF74877">
    <property type="entry name" value="Major surface antigen p30, SAG1"/>
    <property type="match status" value="2"/>
</dbReference>
<dbReference type="RefSeq" id="XP_029220104.1">
    <property type="nucleotide sequence ID" value="XM_029364181.1"/>
</dbReference>
<dbReference type="EMBL" id="NWUJ01000004">
    <property type="protein sequence ID" value="PFH36095.1"/>
    <property type="molecule type" value="Genomic_DNA"/>
</dbReference>
<dbReference type="KEGG" id="bbes:BESB_057460"/>
<protein>
    <submittedName>
        <fullName evidence="2">SAG-related sequence</fullName>
    </submittedName>
</protein>
<dbReference type="Gene3D" id="2.60.40.1320">
    <property type="entry name" value="SRS domain"/>
    <property type="match status" value="2"/>
</dbReference>
<comment type="caution">
    <text evidence="2">The sequence shown here is derived from an EMBL/GenBank/DDBJ whole genome shotgun (WGS) entry which is preliminary data.</text>
</comment>
<dbReference type="InterPro" id="IPR007226">
    <property type="entry name" value="SRS_dom"/>
</dbReference>
<accession>A0A2A9MDM3</accession>
<name>A0A2A9MDM3_BESBE</name>
<gene>
    <name evidence="2" type="ORF">BESB_057460</name>
</gene>
<dbReference type="AlphaFoldDB" id="A0A2A9MDM3"/>
<keyword evidence="3" id="KW-1185">Reference proteome</keyword>
<organism evidence="2 3">
    <name type="scientific">Besnoitia besnoiti</name>
    <name type="common">Apicomplexan protozoan</name>
    <dbReference type="NCBI Taxonomy" id="94643"/>
    <lineage>
        <taxon>Eukaryota</taxon>
        <taxon>Sar</taxon>
        <taxon>Alveolata</taxon>
        <taxon>Apicomplexa</taxon>
        <taxon>Conoidasida</taxon>
        <taxon>Coccidia</taxon>
        <taxon>Eucoccidiorida</taxon>
        <taxon>Eimeriorina</taxon>
        <taxon>Sarcocystidae</taxon>
        <taxon>Besnoitia</taxon>
    </lineage>
</organism>
<dbReference type="Pfam" id="PF04092">
    <property type="entry name" value="SAG"/>
    <property type="match status" value="2"/>
</dbReference>
<dbReference type="GO" id="GO:0016020">
    <property type="term" value="C:membrane"/>
    <property type="evidence" value="ECO:0007669"/>
    <property type="project" value="InterPro"/>
</dbReference>
<evidence type="ECO:0000259" key="1">
    <source>
        <dbReference type="Pfam" id="PF04092"/>
    </source>
</evidence>
<dbReference type="VEuPathDB" id="ToxoDB:BESB_057460"/>
<evidence type="ECO:0000313" key="2">
    <source>
        <dbReference type="EMBL" id="PFH36095.1"/>
    </source>
</evidence>
<proteinExistence type="predicted"/>
<dbReference type="GeneID" id="40310675"/>
<feature type="domain" description="SRS" evidence="1">
    <location>
        <begin position="79"/>
        <end position="204"/>
    </location>
</feature>
<dbReference type="InterPro" id="IPR028352">
    <property type="entry name" value="Surface_antig_SAG1"/>
</dbReference>
<dbReference type="PRINTS" id="PR01801">
    <property type="entry name" value="SURFCEANTIGN"/>
</dbReference>